<gene>
    <name evidence="2" type="ORF">SAMN05444320_11552</name>
</gene>
<dbReference type="OrthoDB" id="9795864at2"/>
<dbReference type="AlphaFoldDB" id="A0A1M5NA92"/>
<dbReference type="Proteomes" id="UP000184501">
    <property type="component" value="Unassembled WGS sequence"/>
</dbReference>
<evidence type="ECO:0000259" key="1">
    <source>
        <dbReference type="Pfam" id="PF08241"/>
    </source>
</evidence>
<dbReference type="InterPro" id="IPR013216">
    <property type="entry name" value="Methyltransf_11"/>
</dbReference>
<name>A0A1M5NA92_STRHI</name>
<keyword evidence="3" id="KW-1185">Reference proteome</keyword>
<proteinExistence type="predicted"/>
<feature type="domain" description="Methyltransferase type 11" evidence="1">
    <location>
        <begin position="52"/>
        <end position="140"/>
    </location>
</feature>
<dbReference type="GO" id="GO:0008757">
    <property type="term" value="F:S-adenosylmethionine-dependent methyltransferase activity"/>
    <property type="evidence" value="ECO:0007669"/>
    <property type="project" value="InterPro"/>
</dbReference>
<reference evidence="2 3" key="1">
    <citation type="submission" date="2016-11" db="EMBL/GenBank/DDBJ databases">
        <authorList>
            <person name="Jaros S."/>
            <person name="Januszkiewicz K."/>
            <person name="Wedrychowicz H."/>
        </authorList>
    </citation>
    <scope>NUCLEOTIDE SEQUENCE [LARGE SCALE GENOMIC DNA]</scope>
    <source>
        <strain evidence="2 3">DSM 44523</strain>
    </source>
</reference>
<keyword evidence="2" id="KW-0489">Methyltransferase</keyword>
<organism evidence="2 3">
    <name type="scientific">Streptoalloteichus hindustanus</name>
    <dbReference type="NCBI Taxonomy" id="2017"/>
    <lineage>
        <taxon>Bacteria</taxon>
        <taxon>Bacillati</taxon>
        <taxon>Actinomycetota</taxon>
        <taxon>Actinomycetes</taxon>
        <taxon>Pseudonocardiales</taxon>
        <taxon>Pseudonocardiaceae</taxon>
        <taxon>Streptoalloteichus</taxon>
    </lineage>
</organism>
<dbReference type="EMBL" id="FQVN01000015">
    <property type="protein sequence ID" value="SHG86411.1"/>
    <property type="molecule type" value="Genomic_DNA"/>
</dbReference>
<dbReference type="PANTHER" id="PTHR43460:SF1">
    <property type="entry name" value="METHYLTRANSFERASE TYPE 11 DOMAIN-CONTAINING PROTEIN"/>
    <property type="match status" value="1"/>
</dbReference>
<evidence type="ECO:0000313" key="2">
    <source>
        <dbReference type="EMBL" id="SHG86411.1"/>
    </source>
</evidence>
<evidence type="ECO:0000313" key="3">
    <source>
        <dbReference type="Proteomes" id="UP000184501"/>
    </source>
</evidence>
<dbReference type="Gene3D" id="3.40.50.150">
    <property type="entry name" value="Vaccinia Virus protein VP39"/>
    <property type="match status" value="1"/>
</dbReference>
<protein>
    <submittedName>
        <fullName evidence="2">Methyltransferase domain-containing protein</fullName>
    </submittedName>
</protein>
<dbReference type="InterPro" id="IPR029063">
    <property type="entry name" value="SAM-dependent_MTases_sf"/>
</dbReference>
<dbReference type="SUPFAM" id="SSF53335">
    <property type="entry name" value="S-adenosyl-L-methionine-dependent methyltransferases"/>
    <property type="match status" value="1"/>
</dbReference>
<dbReference type="Pfam" id="PF08241">
    <property type="entry name" value="Methyltransf_11"/>
    <property type="match status" value="1"/>
</dbReference>
<dbReference type="CDD" id="cd02440">
    <property type="entry name" value="AdoMet_MTases"/>
    <property type="match status" value="1"/>
</dbReference>
<dbReference type="InterPro" id="IPR052939">
    <property type="entry name" value="23S_rRNA_MeTrnsfrase_RlmA"/>
</dbReference>
<sequence>MEFNALVAQALRTDLEGWDFDAFFAGRYVETPPSWDFARLVKSRLAEVDSLLDLGTGGGELLASLAPLPPRTAATEGFAPNVPVARERLTPLGVEVADVTDAEDDALPFPDHSFALISSRHESYDPKEIRRVLRPGGVFVTQQVGGHDLEEVNAALGAPEHGYREWTLDAAVAGLEAEDFEILARREERPAATFTDVGAVVSFVRIAPWQIPDFDVERYRDRLRALHERMERDGGLRVRTHRFVIVARSRA</sequence>
<dbReference type="RefSeq" id="WP_073489589.1">
    <property type="nucleotide sequence ID" value="NZ_FQVN01000015.1"/>
</dbReference>
<dbReference type="GO" id="GO:0032259">
    <property type="term" value="P:methylation"/>
    <property type="evidence" value="ECO:0007669"/>
    <property type="project" value="UniProtKB-KW"/>
</dbReference>
<dbReference type="STRING" id="2017.SAMN05444320_11552"/>
<keyword evidence="2" id="KW-0808">Transferase</keyword>
<accession>A0A1M5NA92</accession>
<dbReference type="PANTHER" id="PTHR43460">
    <property type="entry name" value="METHYLTRANSFERASE"/>
    <property type="match status" value="1"/>
</dbReference>